<name>A0A9R0DHS9_SPOFR</name>
<dbReference type="GeneID" id="118278740"/>
<dbReference type="RefSeq" id="XP_035453966.2">
    <property type="nucleotide sequence ID" value="XM_035598073.2"/>
</dbReference>
<gene>
    <name evidence="3" type="primary">LOC118278740</name>
</gene>
<keyword evidence="1" id="KW-0732">Signal</keyword>
<feature type="chain" id="PRO_5040182347" evidence="1">
    <location>
        <begin position="19"/>
        <end position="109"/>
    </location>
</feature>
<accession>A0A9R0DHS9</accession>
<dbReference type="Proteomes" id="UP000829999">
    <property type="component" value="Chromosome 24"/>
</dbReference>
<proteinExistence type="predicted"/>
<protein>
    <submittedName>
        <fullName evidence="3">Uncharacterized protein LOC118278740</fullName>
    </submittedName>
</protein>
<dbReference type="OrthoDB" id="7331672at2759"/>
<feature type="signal peptide" evidence="1">
    <location>
        <begin position="1"/>
        <end position="18"/>
    </location>
</feature>
<evidence type="ECO:0000313" key="3">
    <source>
        <dbReference type="RefSeq" id="XP_035453966.2"/>
    </source>
</evidence>
<evidence type="ECO:0000256" key="1">
    <source>
        <dbReference type="SAM" id="SignalP"/>
    </source>
</evidence>
<dbReference type="AlphaFoldDB" id="A0A9R0DHS9"/>
<keyword evidence="2" id="KW-1185">Reference proteome</keyword>
<reference evidence="3" key="1">
    <citation type="submission" date="2025-08" db="UniProtKB">
        <authorList>
            <consortium name="RefSeq"/>
        </authorList>
    </citation>
    <scope>IDENTIFICATION</scope>
    <source>
        <tissue evidence="3">Whole larval tissue</tissue>
    </source>
</reference>
<evidence type="ECO:0000313" key="2">
    <source>
        <dbReference type="Proteomes" id="UP000829999"/>
    </source>
</evidence>
<organism evidence="2 3">
    <name type="scientific">Spodoptera frugiperda</name>
    <name type="common">Fall armyworm</name>
    <dbReference type="NCBI Taxonomy" id="7108"/>
    <lineage>
        <taxon>Eukaryota</taxon>
        <taxon>Metazoa</taxon>
        <taxon>Ecdysozoa</taxon>
        <taxon>Arthropoda</taxon>
        <taxon>Hexapoda</taxon>
        <taxon>Insecta</taxon>
        <taxon>Pterygota</taxon>
        <taxon>Neoptera</taxon>
        <taxon>Endopterygota</taxon>
        <taxon>Lepidoptera</taxon>
        <taxon>Glossata</taxon>
        <taxon>Ditrysia</taxon>
        <taxon>Noctuoidea</taxon>
        <taxon>Noctuidae</taxon>
        <taxon>Amphipyrinae</taxon>
        <taxon>Spodoptera</taxon>
    </lineage>
</organism>
<sequence>MISFVGLVVLICAVAINADPQCNVVIKGDITTSVHFNLEPVYLQPSVRDYKVTIPHLAQCTNGESGVKAIICDEDVAPEGKLLDLYTLIVNRRGNLQSVGTVLITVYCI</sequence>